<dbReference type="EC" id="2.7.8.11" evidence="5 16"/>
<name>A0A2V2URG5_TRYCR</name>
<keyword evidence="6 16" id="KW-0444">Lipid biosynthesis</keyword>
<dbReference type="GO" id="GO:0006661">
    <property type="term" value="P:phosphatidylinositol biosynthetic process"/>
    <property type="evidence" value="ECO:0007669"/>
    <property type="project" value="TreeGrafter"/>
</dbReference>
<evidence type="ECO:0000256" key="17">
    <source>
        <dbReference type="RuleBase" id="RU003750"/>
    </source>
</evidence>
<accession>A0A2V2URG5</accession>
<dbReference type="InterPro" id="IPR048254">
    <property type="entry name" value="CDP_ALCOHOL_P_TRANSF_CS"/>
</dbReference>
<reference evidence="19 20" key="1">
    <citation type="journal article" date="2018" name="Microb. Genom.">
        <title>Expanding an expanded genome: long-read sequencing of Trypanosoma cruzi.</title>
        <authorList>
            <person name="Berna L."/>
            <person name="Rodriguez M."/>
            <person name="Chiribao M.L."/>
            <person name="Parodi-Talice A."/>
            <person name="Pita S."/>
            <person name="Rijo G."/>
            <person name="Alvarez-Valin F."/>
            <person name="Robello C."/>
        </authorList>
    </citation>
    <scope>NUCLEOTIDE SEQUENCE [LARGE SCALE GENOMIC DNA]</scope>
    <source>
        <strain evidence="19 20">Dm28c</strain>
    </source>
</reference>
<keyword evidence="10" id="KW-0460">Magnesium</keyword>
<organism evidence="19 20">
    <name type="scientific">Trypanosoma cruzi</name>
    <dbReference type="NCBI Taxonomy" id="5693"/>
    <lineage>
        <taxon>Eukaryota</taxon>
        <taxon>Discoba</taxon>
        <taxon>Euglenozoa</taxon>
        <taxon>Kinetoplastea</taxon>
        <taxon>Metakinetoplastina</taxon>
        <taxon>Trypanosomatida</taxon>
        <taxon>Trypanosomatidae</taxon>
        <taxon>Trypanosoma</taxon>
        <taxon>Schizotrypanum</taxon>
    </lineage>
</organism>
<evidence type="ECO:0000256" key="6">
    <source>
        <dbReference type="ARBA" id="ARBA00022516"/>
    </source>
</evidence>
<dbReference type="VEuPathDB" id="TriTrypDB:TCSYLVIO_003645"/>
<evidence type="ECO:0000256" key="2">
    <source>
        <dbReference type="ARBA" id="ARBA00001946"/>
    </source>
</evidence>
<feature type="transmembrane region" description="Helical" evidence="18">
    <location>
        <begin position="21"/>
        <end position="43"/>
    </location>
</feature>
<evidence type="ECO:0000256" key="9">
    <source>
        <dbReference type="ARBA" id="ARBA00022723"/>
    </source>
</evidence>
<comment type="cofactor">
    <cofactor evidence="1">
        <name>Mn(2+)</name>
        <dbReference type="ChEBI" id="CHEBI:29035"/>
    </cofactor>
</comment>
<dbReference type="VEuPathDB" id="TriTrypDB:TcCLB.510349.50"/>
<dbReference type="GO" id="GO:0005794">
    <property type="term" value="C:Golgi apparatus"/>
    <property type="evidence" value="ECO:0007669"/>
    <property type="project" value="TreeGrafter"/>
</dbReference>
<dbReference type="OrthoDB" id="10251079at2759"/>
<evidence type="ECO:0000256" key="13">
    <source>
        <dbReference type="ARBA" id="ARBA00023136"/>
    </source>
</evidence>
<dbReference type="GO" id="GO:0003881">
    <property type="term" value="F:CDP-diacylglycerol-inositol 3-phosphatidyltransferase activity"/>
    <property type="evidence" value="ECO:0007669"/>
    <property type="project" value="UniProtKB-UniRule"/>
</dbReference>
<keyword evidence="8 18" id="KW-0812">Transmembrane</keyword>
<keyword evidence="7 16" id="KW-0808">Transferase</keyword>
<evidence type="ECO:0000256" key="18">
    <source>
        <dbReference type="SAM" id="Phobius"/>
    </source>
</evidence>
<feature type="transmembrane region" description="Helical" evidence="18">
    <location>
        <begin position="109"/>
        <end position="129"/>
    </location>
</feature>
<evidence type="ECO:0000313" key="20">
    <source>
        <dbReference type="Proteomes" id="UP000246121"/>
    </source>
</evidence>
<evidence type="ECO:0000256" key="16">
    <source>
        <dbReference type="PIRNR" id="PIRNR000848"/>
    </source>
</evidence>
<dbReference type="PANTHER" id="PTHR15362">
    <property type="entry name" value="PHOSPHATIDYLINOSITOL SYNTHASE"/>
    <property type="match status" value="1"/>
</dbReference>
<dbReference type="EMBL" id="PRFA01000196">
    <property type="protein sequence ID" value="PWU84873.1"/>
    <property type="molecule type" value="Genomic_DNA"/>
</dbReference>
<dbReference type="VEuPathDB" id="TriTrypDB:ECC02_004515"/>
<sequence>MGLLPMGPKSNFSSVSPTQIYLFYPNIIGYVRLLLSLGSFVVLGNYPGLFLTFYTLSFVLDAADGMVARLMDQCSHFGAIFDMLTDRASTAGLLLVLNHVLQPMPDWCTTLFAFLVFLDVASHFCRMYVTLFFRKESHKDTSESIFYLLRLYYSNRKVMFLLCVGQEFSYILLYAYWMYSEVDCVRRVTFPLLTLLGSLNVLKQLVNVQQLMDGMYHLAVLDAKEREERGKKN</sequence>
<dbReference type="InterPro" id="IPR043130">
    <property type="entry name" value="CDP-OH_PTrfase_TM_dom"/>
</dbReference>
<feature type="transmembrane region" description="Helical" evidence="18">
    <location>
        <begin position="158"/>
        <end position="179"/>
    </location>
</feature>
<evidence type="ECO:0000256" key="3">
    <source>
        <dbReference type="ARBA" id="ARBA00004141"/>
    </source>
</evidence>
<dbReference type="VEuPathDB" id="TriTrypDB:TcG_08055"/>
<keyword evidence="12 16" id="KW-0443">Lipid metabolism</keyword>
<dbReference type="Proteomes" id="UP000246121">
    <property type="component" value="Unassembled WGS sequence"/>
</dbReference>
<dbReference type="InterPro" id="IPR000462">
    <property type="entry name" value="CDP-OH_P_trans"/>
</dbReference>
<dbReference type="AlphaFoldDB" id="A0A2V2URG5"/>
<dbReference type="VEuPathDB" id="TriTrypDB:TcCL_NonESM05648"/>
<dbReference type="VEuPathDB" id="TriTrypDB:TcCLB.503925.80"/>
<dbReference type="VEuPathDB" id="TriTrypDB:TcYC6_0087010"/>
<dbReference type="PIRSF" id="PIRSF000848">
    <property type="entry name" value="CDP_diag_ino_3_P"/>
    <property type="match status" value="1"/>
</dbReference>
<keyword evidence="13 16" id="KW-0472">Membrane</keyword>
<evidence type="ECO:0000313" key="19">
    <source>
        <dbReference type="EMBL" id="PWU84873.1"/>
    </source>
</evidence>
<keyword evidence="9" id="KW-0479">Metal-binding</keyword>
<evidence type="ECO:0000256" key="1">
    <source>
        <dbReference type="ARBA" id="ARBA00001936"/>
    </source>
</evidence>
<feature type="transmembrane region" description="Helical" evidence="18">
    <location>
        <begin position="49"/>
        <end position="67"/>
    </location>
</feature>
<comment type="similarity">
    <text evidence="4 16 17">Belongs to the CDP-alcohol phosphatidyltransferase class-I family.</text>
</comment>
<evidence type="ECO:0000256" key="11">
    <source>
        <dbReference type="ARBA" id="ARBA00022989"/>
    </source>
</evidence>
<dbReference type="VEuPathDB" id="TriTrypDB:TcBrA4_0097210"/>
<evidence type="ECO:0000256" key="7">
    <source>
        <dbReference type="ARBA" id="ARBA00022679"/>
    </source>
</evidence>
<proteinExistence type="inferred from homology"/>
<dbReference type="VEuPathDB" id="TriTrypDB:C4B63_196g51"/>
<keyword evidence="14 16" id="KW-0594">Phospholipid biosynthesis</keyword>
<dbReference type="PROSITE" id="PS00379">
    <property type="entry name" value="CDP_ALCOHOL_P_TRANSF"/>
    <property type="match status" value="1"/>
</dbReference>
<evidence type="ECO:0000256" key="10">
    <source>
        <dbReference type="ARBA" id="ARBA00022842"/>
    </source>
</evidence>
<comment type="catalytic activity">
    <reaction evidence="16">
        <text>a CDP-1,2-diacyl-sn-glycerol + myo-inositol = a 1,2-diacyl-sn-glycero-3-phospho-(1D-myo-inositol) + CMP + H(+)</text>
        <dbReference type="Rhea" id="RHEA:11580"/>
        <dbReference type="ChEBI" id="CHEBI:15378"/>
        <dbReference type="ChEBI" id="CHEBI:17268"/>
        <dbReference type="ChEBI" id="CHEBI:57880"/>
        <dbReference type="ChEBI" id="CHEBI:58332"/>
        <dbReference type="ChEBI" id="CHEBI:60377"/>
        <dbReference type="EC" id="2.7.8.11"/>
    </reaction>
</comment>
<gene>
    <name evidence="19" type="ORF">C4B63_196g51</name>
</gene>
<evidence type="ECO:0000256" key="12">
    <source>
        <dbReference type="ARBA" id="ARBA00023098"/>
    </source>
</evidence>
<dbReference type="VEuPathDB" id="TriTrypDB:Tc_MARK_2399"/>
<dbReference type="Gene3D" id="1.20.120.1760">
    <property type="match status" value="1"/>
</dbReference>
<evidence type="ECO:0000256" key="14">
    <source>
        <dbReference type="ARBA" id="ARBA00023209"/>
    </source>
</evidence>
<protein>
    <recommendedName>
        <fullName evidence="5 16">CDP-diacylglycerol--inositol 3-phosphatidyltransferase</fullName>
        <ecNumber evidence="5 16">2.7.8.11</ecNumber>
    </recommendedName>
</protein>
<evidence type="ECO:0000256" key="8">
    <source>
        <dbReference type="ARBA" id="ARBA00022692"/>
    </source>
</evidence>
<evidence type="ECO:0000256" key="4">
    <source>
        <dbReference type="ARBA" id="ARBA00010441"/>
    </source>
</evidence>
<dbReference type="InterPro" id="IPR014387">
    <property type="entry name" value="CDP_diag_ino_3_P_euk"/>
</dbReference>
<comment type="cofactor">
    <cofactor evidence="2">
        <name>Mg(2+)</name>
        <dbReference type="ChEBI" id="CHEBI:18420"/>
    </cofactor>
</comment>
<comment type="caution">
    <text evidence="19">The sequence shown here is derived from an EMBL/GenBank/DDBJ whole genome shotgun (WGS) entry which is preliminary data.</text>
</comment>
<comment type="subcellular location">
    <subcellularLocation>
        <location evidence="3">Membrane</location>
        <topology evidence="3">Multi-pass membrane protein</topology>
    </subcellularLocation>
</comment>
<dbReference type="Pfam" id="PF01066">
    <property type="entry name" value="CDP-OH_P_transf"/>
    <property type="match status" value="1"/>
</dbReference>
<dbReference type="GO" id="GO:0016020">
    <property type="term" value="C:membrane"/>
    <property type="evidence" value="ECO:0007669"/>
    <property type="project" value="UniProtKB-SubCell"/>
</dbReference>
<dbReference type="VEuPathDB" id="TriTrypDB:C3747_115g133"/>
<evidence type="ECO:0000256" key="15">
    <source>
        <dbReference type="ARBA" id="ARBA00023264"/>
    </source>
</evidence>
<evidence type="ECO:0000256" key="5">
    <source>
        <dbReference type="ARBA" id="ARBA00013212"/>
    </source>
</evidence>
<dbReference type="GO" id="GO:0046872">
    <property type="term" value="F:metal ion binding"/>
    <property type="evidence" value="ECO:0007669"/>
    <property type="project" value="UniProtKB-KW"/>
</dbReference>
<keyword evidence="15 16" id="KW-1208">Phospholipid metabolism</keyword>
<dbReference type="PANTHER" id="PTHR15362:SF4">
    <property type="entry name" value="CDP-DIACYLGLYCEROL--INOSITOL 3-PHOSPHATIDYLTRANSFERASE"/>
    <property type="match status" value="1"/>
</dbReference>
<dbReference type="VEuPathDB" id="TriTrypDB:BCY84_12207"/>
<keyword evidence="11 18" id="KW-1133">Transmembrane helix</keyword>